<proteinExistence type="predicted"/>
<comment type="caution">
    <text evidence="1">The sequence shown here is derived from an EMBL/GenBank/DDBJ whole genome shotgun (WGS) entry which is preliminary data.</text>
</comment>
<keyword evidence="2" id="KW-1185">Reference proteome</keyword>
<protein>
    <submittedName>
        <fullName evidence="1">Uncharacterized protein</fullName>
    </submittedName>
</protein>
<sequence length="251" mass="29549">MSETKLAKYLRTHNFVPPTGQTRRRPVILSDSKGFSLRNNIISPFDQNIIWWCKKGVTIEQSFAWLKRNLPTKLYEIGDIALYVWLGTCNLTTKEKSSKYISITTDNSDTVDKVISCIDDIKNYIQDFPQVKLIFLEVPVYSIKAYNQHQKHSDPKTFKQQDETLANQVWQVNEKIRATNQILNTRSPNFSLFLQARKQHRTRSRVEAWEYFNYNLYRDGIHPGQNLARVWLREIAERIKIDCWSKSEVKS</sequence>
<evidence type="ECO:0000313" key="2">
    <source>
        <dbReference type="Proteomes" id="UP000596742"/>
    </source>
</evidence>
<organism evidence="1 2">
    <name type="scientific">Mytilus galloprovincialis</name>
    <name type="common">Mediterranean mussel</name>
    <dbReference type="NCBI Taxonomy" id="29158"/>
    <lineage>
        <taxon>Eukaryota</taxon>
        <taxon>Metazoa</taxon>
        <taxon>Spiralia</taxon>
        <taxon>Lophotrochozoa</taxon>
        <taxon>Mollusca</taxon>
        <taxon>Bivalvia</taxon>
        <taxon>Autobranchia</taxon>
        <taxon>Pteriomorphia</taxon>
        <taxon>Mytilida</taxon>
        <taxon>Mytiloidea</taxon>
        <taxon>Mytilidae</taxon>
        <taxon>Mytilinae</taxon>
        <taxon>Mytilus</taxon>
    </lineage>
</organism>
<dbReference type="EMBL" id="UYJE01003026">
    <property type="protein sequence ID" value="VDI15829.1"/>
    <property type="molecule type" value="Genomic_DNA"/>
</dbReference>
<dbReference type="Gene3D" id="3.40.50.1110">
    <property type="entry name" value="SGNH hydrolase"/>
    <property type="match status" value="1"/>
</dbReference>
<gene>
    <name evidence="1" type="ORF">MGAL_10B010420</name>
</gene>
<dbReference type="OrthoDB" id="6039788at2759"/>
<dbReference type="AlphaFoldDB" id="A0A8B6D7M5"/>
<evidence type="ECO:0000313" key="1">
    <source>
        <dbReference type="EMBL" id="VDI15829.1"/>
    </source>
</evidence>
<name>A0A8B6D7M5_MYTGA</name>
<reference evidence="1" key="1">
    <citation type="submission" date="2018-11" db="EMBL/GenBank/DDBJ databases">
        <authorList>
            <person name="Alioto T."/>
            <person name="Alioto T."/>
        </authorList>
    </citation>
    <scope>NUCLEOTIDE SEQUENCE</scope>
</reference>
<dbReference type="InterPro" id="IPR036514">
    <property type="entry name" value="SGNH_hydro_sf"/>
</dbReference>
<dbReference type="Proteomes" id="UP000596742">
    <property type="component" value="Unassembled WGS sequence"/>
</dbReference>
<accession>A0A8B6D7M5</accession>